<dbReference type="InterPro" id="IPR038648">
    <property type="entry name" value="PHR_sf"/>
</dbReference>
<accession>A0A183BJY0</accession>
<dbReference type="AlphaFoldDB" id="A0A183BJY0"/>
<evidence type="ECO:0000256" key="1">
    <source>
        <dbReference type="ARBA" id="ARBA00004496"/>
    </source>
</evidence>
<feature type="domain" description="BACK" evidence="4">
    <location>
        <begin position="255"/>
        <end position="365"/>
    </location>
</feature>
<evidence type="ECO:0000256" key="2">
    <source>
        <dbReference type="ARBA" id="ARBA00022490"/>
    </source>
</evidence>
<dbReference type="InterPro" id="IPR011333">
    <property type="entry name" value="SKP1/BTB/POZ_sf"/>
</dbReference>
<proteinExistence type="predicted"/>
<evidence type="ECO:0000256" key="3">
    <source>
        <dbReference type="SAM" id="MobiDB-lite"/>
    </source>
</evidence>
<feature type="compositionally biased region" description="Polar residues" evidence="3">
    <location>
        <begin position="1"/>
        <end position="11"/>
    </location>
</feature>
<feature type="compositionally biased region" description="Polar residues" evidence="3">
    <location>
        <begin position="21"/>
        <end position="42"/>
    </location>
</feature>
<dbReference type="PANTHER" id="PTHR45774:SF3">
    <property type="entry name" value="BTB (POZ) DOMAIN-CONTAINING 2B-RELATED"/>
    <property type="match status" value="1"/>
</dbReference>
<dbReference type="Pfam" id="PF08005">
    <property type="entry name" value="PHR"/>
    <property type="match status" value="1"/>
</dbReference>
<reference evidence="5" key="1">
    <citation type="submission" date="2013-12" db="EMBL/GenBank/DDBJ databases">
        <authorList>
            <person name="Aslett M."/>
        </authorList>
    </citation>
    <scope>NUCLEOTIDE SEQUENCE [LARGE SCALE GENOMIC DNA]</scope>
    <source>
        <strain evidence="5">Lindley</strain>
    </source>
</reference>
<dbReference type="GO" id="GO:0000932">
    <property type="term" value="C:P-body"/>
    <property type="evidence" value="ECO:0007669"/>
    <property type="project" value="TreeGrafter"/>
</dbReference>
<dbReference type="Gene3D" id="3.30.710.10">
    <property type="entry name" value="Potassium Channel Kv1.1, Chain A"/>
    <property type="match status" value="1"/>
</dbReference>
<dbReference type="Gene3D" id="1.25.40.420">
    <property type="match status" value="1"/>
</dbReference>
<dbReference type="InterPro" id="IPR000210">
    <property type="entry name" value="BTB/POZ_dom"/>
</dbReference>
<dbReference type="Pfam" id="PF00651">
    <property type="entry name" value="BTB"/>
    <property type="match status" value="1"/>
</dbReference>
<dbReference type="InterPro" id="IPR012983">
    <property type="entry name" value="PHR"/>
</dbReference>
<evidence type="ECO:0000313" key="5">
    <source>
        <dbReference type="Proteomes" id="UP000050741"/>
    </source>
</evidence>
<dbReference type="PANTHER" id="PTHR45774">
    <property type="entry name" value="BTB/POZ DOMAIN-CONTAINING"/>
    <property type="match status" value="1"/>
</dbReference>
<reference evidence="6" key="3">
    <citation type="submission" date="2016-06" db="UniProtKB">
        <authorList>
            <consortium name="WormBaseParasite"/>
        </authorList>
    </citation>
    <scope>IDENTIFICATION</scope>
</reference>
<keyword evidence="2" id="KW-0963">Cytoplasm</keyword>
<dbReference type="Proteomes" id="UP000050741">
    <property type="component" value="Unassembled WGS sequence"/>
</dbReference>
<dbReference type="Pfam" id="PF07707">
    <property type="entry name" value="BACK"/>
    <property type="match status" value="1"/>
</dbReference>
<evidence type="ECO:0000259" key="4">
    <source>
        <dbReference type="SMART" id="SM00875"/>
    </source>
</evidence>
<dbReference type="GO" id="GO:0005829">
    <property type="term" value="C:cytosol"/>
    <property type="evidence" value="ECO:0007669"/>
    <property type="project" value="TreeGrafter"/>
</dbReference>
<dbReference type="SMART" id="SM00875">
    <property type="entry name" value="BACK"/>
    <property type="match status" value="1"/>
</dbReference>
<dbReference type="GO" id="GO:0022008">
    <property type="term" value="P:neurogenesis"/>
    <property type="evidence" value="ECO:0007669"/>
    <property type="project" value="TreeGrafter"/>
</dbReference>
<dbReference type="WBParaSite" id="GPLIN_000090900">
    <property type="protein sequence ID" value="GPLIN_000090900"/>
    <property type="gene ID" value="GPLIN_000090900"/>
</dbReference>
<protein>
    <submittedName>
        <fullName evidence="6">BACK domain-containing protein</fullName>
    </submittedName>
</protein>
<reference evidence="5" key="2">
    <citation type="submission" date="2014-05" db="EMBL/GenBank/DDBJ databases">
        <title>The genome and life-stage specific transcriptomes of Globodera pallida elucidate key aspects of plant parasitism by a cyst nematode.</title>
        <authorList>
            <person name="Cotton J.A."/>
            <person name="Lilley C.J."/>
            <person name="Jones L.M."/>
            <person name="Kikuchi T."/>
            <person name="Reid A.J."/>
            <person name="Thorpe P."/>
            <person name="Tsai I.J."/>
            <person name="Beasley H."/>
            <person name="Blok V."/>
            <person name="Cock P.J.A."/>
            <person name="Van den Akker S.E."/>
            <person name="Holroyd N."/>
            <person name="Hunt M."/>
            <person name="Mantelin S."/>
            <person name="Naghra H."/>
            <person name="Pain A."/>
            <person name="Palomares-Rius J.E."/>
            <person name="Zarowiecki M."/>
            <person name="Berriman M."/>
            <person name="Jones J.T."/>
            <person name="Urwin P.E."/>
        </authorList>
    </citation>
    <scope>NUCLEOTIDE SEQUENCE [LARGE SCALE GENOMIC DNA]</scope>
    <source>
        <strain evidence="5">Lindley</strain>
    </source>
</reference>
<evidence type="ECO:0000313" key="6">
    <source>
        <dbReference type="WBParaSite" id="GPLIN_000090900"/>
    </source>
</evidence>
<name>A0A183BJY0_GLOPA</name>
<dbReference type="SUPFAM" id="SSF54695">
    <property type="entry name" value="POZ domain"/>
    <property type="match status" value="1"/>
</dbReference>
<sequence>MAAQKQSTIFNNRDKSCPDVEQSSSQEGIGVSLNKSTDSIPSDLTNFGNDFYKITKADSQSSIEQSVTNLDPNLASNLMPTTNNRCANRRAEEMSSPKNTPMLDSNCKVDQGEASKSLQQEDSNVRMSGKICKKRMNKIENVAHLNGRGGIGAIGWQATLPSTRERLSYMLMNETLADIYFIFRGSDGTVQELELVDVEREAFEALLTFLYIDDIQSINKETVMSILYTAKKYAVPTLESACVNFLETCLNGDNAFMLLSKARFYDEQRLANQCLEIIDEETQEAMKSEDFLSIDHETLCAVLGRDTLRVKELSLFKATVRWAFEKCRAKCLQPTPENLRLALGVALNQLRFPLMSPSDFAKYVAPTKLLTDAEMVGVFLYYHLGPEHPVPFRSNYRGLYTPELVVKRFQRIESSWGYTGTPDRVKFMVDTPVFILGFGLYGSNRDSCQYAVLIEILNFNTGKLLASNECRFLSDGSPSTFRVLFDEPVEICSNTTYVASAKLTGHESHYGTKGLRKIKLERNGRPDINWHFQYAPGNNNGTSVEDGQIPEILFCAKHPY</sequence>
<keyword evidence="5" id="KW-1185">Reference proteome</keyword>
<organism evidence="5 6">
    <name type="scientific">Globodera pallida</name>
    <name type="common">Potato cyst nematode worm</name>
    <name type="synonym">Heterodera pallida</name>
    <dbReference type="NCBI Taxonomy" id="36090"/>
    <lineage>
        <taxon>Eukaryota</taxon>
        <taxon>Metazoa</taxon>
        <taxon>Ecdysozoa</taxon>
        <taxon>Nematoda</taxon>
        <taxon>Chromadorea</taxon>
        <taxon>Rhabditida</taxon>
        <taxon>Tylenchina</taxon>
        <taxon>Tylenchomorpha</taxon>
        <taxon>Tylenchoidea</taxon>
        <taxon>Heteroderidae</taxon>
        <taxon>Heteroderinae</taxon>
        <taxon>Globodera</taxon>
    </lineage>
</organism>
<dbReference type="InterPro" id="IPR011705">
    <property type="entry name" value="BACK"/>
</dbReference>
<feature type="region of interest" description="Disordered" evidence="3">
    <location>
        <begin position="1"/>
        <end position="42"/>
    </location>
</feature>
<dbReference type="Gene3D" id="2.60.120.820">
    <property type="entry name" value="PHR domain"/>
    <property type="match status" value="1"/>
</dbReference>
<comment type="subcellular location">
    <subcellularLocation>
        <location evidence="1">Cytoplasm</location>
    </subcellularLocation>
</comment>